<organism evidence="2 3">
    <name type="scientific">Puccinia sorghi</name>
    <dbReference type="NCBI Taxonomy" id="27349"/>
    <lineage>
        <taxon>Eukaryota</taxon>
        <taxon>Fungi</taxon>
        <taxon>Dikarya</taxon>
        <taxon>Basidiomycota</taxon>
        <taxon>Pucciniomycotina</taxon>
        <taxon>Pucciniomycetes</taxon>
        <taxon>Pucciniales</taxon>
        <taxon>Pucciniaceae</taxon>
        <taxon>Puccinia</taxon>
    </lineage>
</organism>
<dbReference type="AlphaFoldDB" id="A0A0L6US37"/>
<reference evidence="2 3" key="1">
    <citation type="submission" date="2015-08" db="EMBL/GenBank/DDBJ databases">
        <title>Next Generation Sequencing and Analysis of the Genome of Puccinia sorghi L Schw, the Causal Agent of Maize Common Rust.</title>
        <authorList>
            <person name="Rochi L."/>
            <person name="Burguener G."/>
            <person name="Darino M."/>
            <person name="Turjanski A."/>
            <person name="Kreff E."/>
            <person name="Dieguez M.J."/>
            <person name="Sacco F."/>
        </authorList>
    </citation>
    <scope>NUCLEOTIDE SEQUENCE [LARGE SCALE GENOMIC DNA]</scope>
    <source>
        <strain evidence="2 3">RO10H11247</strain>
    </source>
</reference>
<keyword evidence="3" id="KW-1185">Reference proteome</keyword>
<proteinExistence type="predicted"/>
<name>A0A0L6US37_9BASI</name>
<evidence type="ECO:0000256" key="1">
    <source>
        <dbReference type="SAM" id="Phobius"/>
    </source>
</evidence>
<dbReference type="VEuPathDB" id="FungiDB:VP01_3999g1"/>
<keyword evidence="1" id="KW-0812">Transmembrane</keyword>
<sequence length="358" mass="42786">MLLIWSEDLRKRRLCLLRSKSCERAVEQAFTDQFEFQQHKITLNNSITVNETRINRDSCSESTIQSEIQARRYKKAKQTKTINEGTGMSKRKDQNERWSEKRSDCERIERIRRGDELRREVEIELYQAQSILKVDFMSMFHTWSVLFLCSSFYFLFYFLFFKLHSQFILNDIVIPNLINSASVSSLVKRFGFQIILNVTKDFSWWSFMSFLLPLDQKETTYQGGDQGFSVGLFDNESKGKSFVSSIIRNKVFFLLKPFTQKRLIFEKLNPFFQFVFYFYLWIIRFLLIFLHVSNFFFLQCSYWEGLSEIDLVSRSLRAYTTGGGGHFSDLGCCFQIWGFQIWGKPSFWNWGYFDWKKF</sequence>
<dbReference type="Proteomes" id="UP000037035">
    <property type="component" value="Unassembled WGS sequence"/>
</dbReference>
<dbReference type="EMBL" id="LAVV01009055">
    <property type="protein sequence ID" value="KNZ51336.1"/>
    <property type="molecule type" value="Genomic_DNA"/>
</dbReference>
<keyword evidence="1" id="KW-0472">Membrane</keyword>
<feature type="transmembrane region" description="Helical" evidence="1">
    <location>
        <begin position="271"/>
        <end position="292"/>
    </location>
</feature>
<gene>
    <name evidence="2" type="ORF">VP01_3999g1</name>
</gene>
<keyword evidence="1" id="KW-1133">Transmembrane helix</keyword>
<accession>A0A0L6US37</accession>
<evidence type="ECO:0000313" key="3">
    <source>
        <dbReference type="Proteomes" id="UP000037035"/>
    </source>
</evidence>
<evidence type="ECO:0000313" key="2">
    <source>
        <dbReference type="EMBL" id="KNZ51336.1"/>
    </source>
</evidence>
<comment type="caution">
    <text evidence="2">The sequence shown here is derived from an EMBL/GenBank/DDBJ whole genome shotgun (WGS) entry which is preliminary data.</text>
</comment>
<feature type="transmembrane region" description="Helical" evidence="1">
    <location>
        <begin position="140"/>
        <end position="160"/>
    </location>
</feature>
<protein>
    <submittedName>
        <fullName evidence="2">Uncharacterized protein</fullName>
    </submittedName>
</protein>